<evidence type="ECO:0000313" key="5">
    <source>
        <dbReference type="Proteomes" id="UP000313849"/>
    </source>
</evidence>
<dbReference type="PANTHER" id="PTHR30006">
    <property type="entry name" value="THIAMINE-BINDING PERIPLASMIC PROTEIN-RELATED"/>
    <property type="match status" value="1"/>
</dbReference>
<dbReference type="CDD" id="cd13545">
    <property type="entry name" value="PBP2_TbpA"/>
    <property type="match status" value="1"/>
</dbReference>
<dbReference type="Proteomes" id="UP000313849">
    <property type="component" value="Unassembled WGS sequence"/>
</dbReference>
<evidence type="ECO:0000256" key="2">
    <source>
        <dbReference type="SAM" id="MobiDB-lite"/>
    </source>
</evidence>
<organism evidence="4 5">
    <name type="scientific">Miniimonas arenae</name>
    <dbReference type="NCBI Taxonomy" id="676201"/>
    <lineage>
        <taxon>Bacteria</taxon>
        <taxon>Bacillati</taxon>
        <taxon>Actinomycetota</taxon>
        <taxon>Actinomycetes</taxon>
        <taxon>Micrococcales</taxon>
        <taxon>Beutenbergiaceae</taxon>
        <taxon>Miniimonas</taxon>
    </lineage>
</organism>
<keyword evidence="1 3" id="KW-0732">Signal</keyword>
<gene>
    <name evidence="4" type="ORF">FH969_06930</name>
</gene>
<dbReference type="InterPro" id="IPR005948">
    <property type="entry name" value="ThiB-like"/>
</dbReference>
<dbReference type="RefSeq" id="WP_139986605.1">
    <property type="nucleotide sequence ID" value="NZ_VENP01000020.1"/>
</dbReference>
<keyword evidence="5" id="KW-1185">Reference proteome</keyword>
<accession>A0A5C5BE56</accession>
<proteinExistence type="predicted"/>
<dbReference type="GO" id="GO:0015888">
    <property type="term" value="P:thiamine transport"/>
    <property type="evidence" value="ECO:0007669"/>
    <property type="project" value="InterPro"/>
</dbReference>
<dbReference type="EMBL" id="VENP01000020">
    <property type="protein sequence ID" value="TNU74847.1"/>
    <property type="molecule type" value="Genomic_DNA"/>
</dbReference>
<dbReference type="Pfam" id="PF13416">
    <property type="entry name" value="SBP_bac_8"/>
    <property type="match status" value="1"/>
</dbReference>
<dbReference type="GO" id="GO:0030975">
    <property type="term" value="F:thiamine binding"/>
    <property type="evidence" value="ECO:0007669"/>
    <property type="project" value="InterPro"/>
</dbReference>
<reference evidence="4 5" key="1">
    <citation type="submission" date="2019-06" db="EMBL/GenBank/DDBJ databases">
        <title>Draft genome sequence of Miniimonas arenae KCTC 19750T isolated from sea sand.</title>
        <authorList>
            <person name="Park S.-J."/>
        </authorList>
    </citation>
    <scope>NUCLEOTIDE SEQUENCE [LARGE SCALE GENOMIC DNA]</scope>
    <source>
        <strain evidence="4 5">KCTC 19750</strain>
    </source>
</reference>
<name>A0A5C5BE56_9MICO</name>
<dbReference type="NCBIfam" id="TIGR01254">
    <property type="entry name" value="sfuA"/>
    <property type="match status" value="1"/>
</dbReference>
<dbReference type="PANTHER" id="PTHR30006:SF2">
    <property type="entry name" value="ABC TRANSPORTER SUBSTRATE-BINDING PROTEIN"/>
    <property type="match status" value="1"/>
</dbReference>
<feature type="region of interest" description="Disordered" evidence="2">
    <location>
        <begin position="44"/>
        <end position="76"/>
    </location>
</feature>
<feature type="chain" id="PRO_5039654647" evidence="3">
    <location>
        <begin position="29"/>
        <end position="399"/>
    </location>
</feature>
<dbReference type="AlphaFoldDB" id="A0A5C5BE56"/>
<dbReference type="Gene3D" id="3.40.190.10">
    <property type="entry name" value="Periplasmic binding protein-like II"/>
    <property type="match status" value="2"/>
</dbReference>
<feature type="signal peptide" evidence="3">
    <location>
        <begin position="1"/>
        <end position="28"/>
    </location>
</feature>
<evidence type="ECO:0000313" key="4">
    <source>
        <dbReference type="EMBL" id="TNU74847.1"/>
    </source>
</evidence>
<sequence>MSSSTVTSTSPSRRARVRRTLLPTAALAAVLSLTACSLVGGGGGASDEGGATADQTSDGATTADGEASAGTGASPSSITLVTHDSFALSEDVLASFTEQTGIEVTVVAPGDGGALVNQLVLTKDSPLGDVVFGVDTTFASRAMDEGVFAPYTSPALPASAEQYLLGDALTPVDVSDVCLNVDLAWYEENGQTPPASLEDLTQPEYAGQLVVTNPATSSPGLAFLLTTVAAFGGADGSSTAGDGSGWLSYWERLRDNDVLVVDGWSDAYYVDFSGGGGDGTRPVVLSYASSPPYTVGDDGEPTTAALLDTCFRQVEFAGVLTGAANPEGAQAFVDFLLSPAVQADVPGSMYVYPVDDTVALPDDWAQWAPLATTPFAVPADEIAANRSTWIDQWTQTVLD</sequence>
<evidence type="ECO:0000256" key="3">
    <source>
        <dbReference type="SAM" id="SignalP"/>
    </source>
</evidence>
<evidence type="ECO:0000256" key="1">
    <source>
        <dbReference type="ARBA" id="ARBA00022729"/>
    </source>
</evidence>
<dbReference type="OrthoDB" id="5412681at2"/>
<comment type="caution">
    <text evidence="4">The sequence shown here is derived from an EMBL/GenBank/DDBJ whole genome shotgun (WGS) entry which is preliminary data.</text>
</comment>
<protein>
    <submittedName>
        <fullName evidence="4">Thiamine ABC transporter substrate-binding protein</fullName>
    </submittedName>
</protein>
<dbReference type="GO" id="GO:0030976">
    <property type="term" value="F:thiamine pyrophosphate binding"/>
    <property type="evidence" value="ECO:0007669"/>
    <property type="project" value="TreeGrafter"/>
</dbReference>
<dbReference type="GO" id="GO:0030288">
    <property type="term" value="C:outer membrane-bounded periplasmic space"/>
    <property type="evidence" value="ECO:0007669"/>
    <property type="project" value="TreeGrafter"/>
</dbReference>
<dbReference type="InterPro" id="IPR006059">
    <property type="entry name" value="SBP"/>
</dbReference>
<dbReference type="SUPFAM" id="SSF53850">
    <property type="entry name" value="Periplasmic binding protein-like II"/>
    <property type="match status" value="1"/>
</dbReference>